<dbReference type="EMBL" id="BLAF01000024">
    <property type="protein sequence ID" value="GES21551.1"/>
    <property type="molecule type" value="Genomic_DNA"/>
</dbReference>
<proteinExistence type="inferred from homology"/>
<keyword evidence="4" id="KW-1185">Reference proteome</keyword>
<dbReference type="OrthoDB" id="4284283at2"/>
<dbReference type="PANTHER" id="PTHR43802:SF1">
    <property type="entry name" value="IP11341P-RELATED"/>
    <property type="match status" value="1"/>
</dbReference>
<dbReference type="PANTHER" id="PTHR43802">
    <property type="entry name" value="ENOYL-COA HYDRATASE"/>
    <property type="match status" value="1"/>
</dbReference>
<accession>A0A5M3XPH4</accession>
<dbReference type="GO" id="GO:0003824">
    <property type="term" value="F:catalytic activity"/>
    <property type="evidence" value="ECO:0007669"/>
    <property type="project" value="InterPro"/>
</dbReference>
<gene>
    <name evidence="3" type="primary">paaG_3</name>
    <name evidence="3" type="ORF">Aple_044470</name>
</gene>
<evidence type="ECO:0000256" key="1">
    <source>
        <dbReference type="ARBA" id="ARBA00005254"/>
    </source>
</evidence>
<reference evidence="3 4" key="1">
    <citation type="submission" date="2019-10" db="EMBL/GenBank/DDBJ databases">
        <title>Whole genome shotgun sequence of Acrocarpospora pleiomorpha NBRC 16267.</title>
        <authorList>
            <person name="Ichikawa N."/>
            <person name="Kimura A."/>
            <person name="Kitahashi Y."/>
            <person name="Komaki H."/>
            <person name="Oguchi A."/>
        </authorList>
    </citation>
    <scope>NUCLEOTIDE SEQUENCE [LARGE SCALE GENOMIC DNA]</scope>
    <source>
        <strain evidence="3 4">NBRC 16267</strain>
    </source>
</reference>
<dbReference type="CDD" id="cd06558">
    <property type="entry name" value="crotonase-like"/>
    <property type="match status" value="1"/>
</dbReference>
<evidence type="ECO:0000256" key="2">
    <source>
        <dbReference type="RuleBase" id="RU003707"/>
    </source>
</evidence>
<evidence type="ECO:0000313" key="3">
    <source>
        <dbReference type="EMBL" id="GES21551.1"/>
    </source>
</evidence>
<dbReference type="InterPro" id="IPR018376">
    <property type="entry name" value="Enoyl-CoA_hyd/isom_CS"/>
</dbReference>
<dbReference type="Gene3D" id="3.90.226.10">
    <property type="entry name" value="2-enoyl-CoA Hydratase, Chain A, domain 1"/>
    <property type="match status" value="1"/>
</dbReference>
<evidence type="ECO:0000313" key="4">
    <source>
        <dbReference type="Proteomes" id="UP000377595"/>
    </source>
</evidence>
<organism evidence="3 4">
    <name type="scientific">Acrocarpospora pleiomorpha</name>
    <dbReference type="NCBI Taxonomy" id="90975"/>
    <lineage>
        <taxon>Bacteria</taxon>
        <taxon>Bacillati</taxon>
        <taxon>Actinomycetota</taxon>
        <taxon>Actinomycetes</taxon>
        <taxon>Streptosporangiales</taxon>
        <taxon>Streptosporangiaceae</taxon>
        <taxon>Acrocarpospora</taxon>
    </lineage>
</organism>
<dbReference type="InterPro" id="IPR029045">
    <property type="entry name" value="ClpP/crotonase-like_dom_sf"/>
</dbReference>
<dbReference type="Pfam" id="PF00378">
    <property type="entry name" value="ECH_1"/>
    <property type="match status" value="1"/>
</dbReference>
<dbReference type="AlphaFoldDB" id="A0A5M3XPH4"/>
<dbReference type="SUPFAM" id="SSF52096">
    <property type="entry name" value="ClpP/crotonase"/>
    <property type="match status" value="1"/>
</dbReference>
<dbReference type="Proteomes" id="UP000377595">
    <property type="component" value="Unassembled WGS sequence"/>
</dbReference>
<protein>
    <submittedName>
        <fullName evidence="3">Enoyl-CoA hydratase</fullName>
    </submittedName>
</protein>
<dbReference type="RefSeq" id="WP_155346541.1">
    <property type="nucleotide sequence ID" value="NZ_BAAAHM010000005.1"/>
</dbReference>
<dbReference type="InterPro" id="IPR014748">
    <property type="entry name" value="Enoyl-CoA_hydra_C"/>
</dbReference>
<dbReference type="PROSITE" id="PS00166">
    <property type="entry name" value="ENOYL_COA_HYDRATASE"/>
    <property type="match status" value="1"/>
</dbReference>
<comment type="caution">
    <text evidence="3">The sequence shown here is derived from an EMBL/GenBank/DDBJ whole genome shotgun (WGS) entry which is preliminary data.</text>
</comment>
<dbReference type="Gene3D" id="1.10.12.10">
    <property type="entry name" value="Lyase 2-enoyl-coa Hydratase, Chain A, domain 2"/>
    <property type="match status" value="1"/>
</dbReference>
<name>A0A5M3XPH4_9ACTN</name>
<comment type="similarity">
    <text evidence="1 2">Belongs to the enoyl-CoA hydratase/isomerase family.</text>
</comment>
<sequence length="257" mass="27319">MSHDPSSVRTERQGPILLVTINRPHVKNAVDSGTAYLINEAMDVVDSDPGIFGAVITGAGGAFSAGADLKALREDSHVDLPARGGFGVMRRPPRKPLVAAVEGIAVGGGLELCLACDLVVAARDARMGLPEVRHNVVAVGGGLFRLPRRIPYHLAMELALSGELRPAEFFAEHGLVNRLVEPGQAVTEALAMLQGLLRNGPTALAATKQIMLASTDWTESEAWQLQLPIAEVALTSADREEGIRAFAEKRAPVWTGR</sequence>
<dbReference type="NCBIfam" id="NF006100">
    <property type="entry name" value="PRK08252.1"/>
    <property type="match status" value="1"/>
</dbReference>
<dbReference type="InterPro" id="IPR001753">
    <property type="entry name" value="Enoyl-CoA_hydra/iso"/>
</dbReference>